<dbReference type="PIRSF" id="PIRSF017082">
    <property type="entry name" value="YflP"/>
    <property type="match status" value="1"/>
</dbReference>
<dbReference type="InterPro" id="IPR042100">
    <property type="entry name" value="Bug_dom1"/>
</dbReference>
<dbReference type="RefSeq" id="WP_084282025.1">
    <property type="nucleotide sequence ID" value="NZ_FWXJ01000001.1"/>
</dbReference>
<organism evidence="3 4">
    <name type="scientific">Polynucleobacter kasalickyi</name>
    <dbReference type="NCBI Taxonomy" id="1938817"/>
    <lineage>
        <taxon>Bacteria</taxon>
        <taxon>Pseudomonadati</taxon>
        <taxon>Pseudomonadota</taxon>
        <taxon>Betaproteobacteria</taxon>
        <taxon>Burkholderiales</taxon>
        <taxon>Burkholderiaceae</taxon>
        <taxon>Polynucleobacter</taxon>
    </lineage>
</organism>
<dbReference type="CDD" id="cd07012">
    <property type="entry name" value="PBP2_Bug_TTT"/>
    <property type="match status" value="1"/>
</dbReference>
<dbReference type="Gene3D" id="3.40.190.150">
    <property type="entry name" value="Bordetella uptake gene, domain 1"/>
    <property type="match status" value="1"/>
</dbReference>
<dbReference type="PANTHER" id="PTHR42928:SF5">
    <property type="entry name" value="BLR1237 PROTEIN"/>
    <property type="match status" value="1"/>
</dbReference>
<comment type="similarity">
    <text evidence="1">Belongs to the UPF0065 (bug) family.</text>
</comment>
<dbReference type="EMBL" id="FWXJ01000001">
    <property type="protein sequence ID" value="SMC30644.1"/>
    <property type="molecule type" value="Genomic_DNA"/>
</dbReference>
<evidence type="ECO:0000256" key="2">
    <source>
        <dbReference type="SAM" id="SignalP"/>
    </source>
</evidence>
<keyword evidence="4" id="KW-1185">Reference proteome</keyword>
<dbReference type="AlphaFoldDB" id="A0A1W1Y3E8"/>
<gene>
    <name evidence="3" type="ORF">SAMN06296008_101234</name>
</gene>
<evidence type="ECO:0000313" key="4">
    <source>
        <dbReference type="Proteomes" id="UP000192708"/>
    </source>
</evidence>
<accession>A0A1W1Y3E8</accession>
<dbReference type="InterPro" id="IPR005064">
    <property type="entry name" value="BUG"/>
</dbReference>
<sequence length="324" mass="34568">MKKSLTIAFILFLNLLCAFTVRAEDPYPSSPINLIVANPPGGAADLNARILAEPLGTVLKQAIVVQNKPGIGGALGTAYVVKSKPDGYTLAMSLSSVVVHPEAERISGRKPQYEINQLEPIALLSSDPMIILVKTESPFKTLEDLIKAAKADPGKYNYSSSGNFGPIHLSVEMLAYQAGVKFTQVPFGGGGPSLLALLGGQVDFTTAAPGVAAAQIASGKVRPLAVSSAKRITAFPDVPSYREAGYDAQYYIWAGIYAPKGTPAPIVQTLRNAMKDAVKSPQLISGFQKQNIVMDYRDAPDFEKFAQEDGKRMLTLLKAIGKID</sequence>
<keyword evidence="3" id="KW-0675">Receptor</keyword>
<dbReference type="Proteomes" id="UP000192708">
    <property type="component" value="Unassembled WGS sequence"/>
</dbReference>
<keyword evidence="2" id="KW-0732">Signal</keyword>
<dbReference type="Pfam" id="PF03401">
    <property type="entry name" value="TctC"/>
    <property type="match status" value="1"/>
</dbReference>
<feature type="chain" id="PRO_5012009198" evidence="2">
    <location>
        <begin position="24"/>
        <end position="324"/>
    </location>
</feature>
<dbReference type="PANTHER" id="PTHR42928">
    <property type="entry name" value="TRICARBOXYLATE-BINDING PROTEIN"/>
    <property type="match status" value="1"/>
</dbReference>
<proteinExistence type="inferred from homology"/>
<protein>
    <submittedName>
        <fullName evidence="3">Tripartite-type tricarboxylate transporter, receptor component TctC</fullName>
    </submittedName>
</protein>
<dbReference type="Gene3D" id="3.40.190.10">
    <property type="entry name" value="Periplasmic binding protein-like II"/>
    <property type="match status" value="1"/>
</dbReference>
<evidence type="ECO:0000256" key="1">
    <source>
        <dbReference type="ARBA" id="ARBA00006987"/>
    </source>
</evidence>
<feature type="signal peptide" evidence="2">
    <location>
        <begin position="1"/>
        <end position="23"/>
    </location>
</feature>
<reference evidence="3 4" key="1">
    <citation type="submission" date="2017-04" db="EMBL/GenBank/DDBJ databases">
        <authorList>
            <person name="Afonso C.L."/>
            <person name="Miller P.J."/>
            <person name="Scott M.A."/>
            <person name="Spackman E."/>
            <person name="Goraichik I."/>
            <person name="Dimitrov K.M."/>
            <person name="Suarez D.L."/>
            <person name="Swayne D.E."/>
        </authorList>
    </citation>
    <scope>NUCLEOTIDE SEQUENCE [LARGE SCALE GENOMIC DNA]</scope>
    <source>
        <strain evidence="3 4">VK13</strain>
    </source>
</reference>
<evidence type="ECO:0000313" key="3">
    <source>
        <dbReference type="EMBL" id="SMC30644.1"/>
    </source>
</evidence>
<name>A0A1W1Y3E8_9BURK</name>
<dbReference type="SUPFAM" id="SSF53850">
    <property type="entry name" value="Periplasmic binding protein-like II"/>
    <property type="match status" value="1"/>
</dbReference>
<dbReference type="OrthoDB" id="9780943at2"/>
<dbReference type="STRING" id="1938817.SAMN06296008_101234"/>